<organism evidence="1 2">
    <name type="scientific">Rugamonas rivuli</name>
    <dbReference type="NCBI Taxonomy" id="2743358"/>
    <lineage>
        <taxon>Bacteria</taxon>
        <taxon>Pseudomonadati</taxon>
        <taxon>Pseudomonadota</taxon>
        <taxon>Betaproteobacteria</taxon>
        <taxon>Burkholderiales</taxon>
        <taxon>Oxalobacteraceae</taxon>
        <taxon>Telluria group</taxon>
        <taxon>Rugamonas</taxon>
    </lineage>
</organism>
<evidence type="ECO:0000313" key="2">
    <source>
        <dbReference type="Proteomes" id="UP000444318"/>
    </source>
</evidence>
<name>A0A843SE18_9BURK</name>
<accession>A0A843SE18</accession>
<evidence type="ECO:0000313" key="1">
    <source>
        <dbReference type="EMBL" id="MQA22795.1"/>
    </source>
</evidence>
<dbReference type="Proteomes" id="UP000444318">
    <property type="component" value="Unassembled WGS sequence"/>
</dbReference>
<comment type="caution">
    <text evidence="1">The sequence shown here is derived from an EMBL/GenBank/DDBJ whole genome shotgun (WGS) entry which is preliminary data.</text>
</comment>
<sequence length="93" mass="10108">MDETAKVMQMILMALPIMAPQNSKVNEDVLAMLNALASSSESERWKAVGDELLERAKSTQFDSDVTGYCALASLCLGRSVDLARGERAGRKQS</sequence>
<proteinExistence type="predicted"/>
<gene>
    <name evidence="1" type="ORF">GEV01_25050</name>
</gene>
<keyword evidence="2" id="KW-1185">Reference proteome</keyword>
<reference evidence="1 2" key="1">
    <citation type="submission" date="2019-10" db="EMBL/GenBank/DDBJ databases">
        <title>Two novel species isolated from a subtropical stream in China.</title>
        <authorList>
            <person name="Lu H."/>
        </authorList>
    </citation>
    <scope>NUCLEOTIDE SEQUENCE [LARGE SCALE GENOMIC DNA]</scope>
    <source>
        <strain evidence="1 2">FT103W</strain>
    </source>
</reference>
<dbReference type="AlphaFoldDB" id="A0A843SE18"/>
<dbReference type="EMBL" id="WHUF01000007">
    <property type="protein sequence ID" value="MQA22795.1"/>
    <property type="molecule type" value="Genomic_DNA"/>
</dbReference>
<protein>
    <submittedName>
        <fullName evidence="1">Uncharacterized protein</fullName>
    </submittedName>
</protein>